<dbReference type="GO" id="GO:0033754">
    <property type="term" value="F:indoleamine 2,3-dioxygenase activity"/>
    <property type="evidence" value="ECO:0007669"/>
    <property type="project" value="UniProtKB-EC"/>
</dbReference>
<dbReference type="InterPro" id="IPR037217">
    <property type="entry name" value="Trp/Indoleamine_2_3_dOase-like"/>
</dbReference>
<comment type="similarity">
    <text evidence="1 5">Belongs to the indoleamine 2,3-dioxygenase family.</text>
</comment>
<name>A0A9P4G8K0_9PLEO</name>
<comment type="catalytic activity">
    <reaction evidence="5">
        <text>L-tryptophan + O2 = N-formyl-L-kynurenine</text>
        <dbReference type="Rhea" id="RHEA:24536"/>
        <dbReference type="ChEBI" id="CHEBI:15379"/>
        <dbReference type="ChEBI" id="CHEBI:57912"/>
        <dbReference type="ChEBI" id="CHEBI:58629"/>
    </reaction>
</comment>
<gene>
    <name evidence="6" type="ORF">K460DRAFT_410277</name>
</gene>
<feature type="binding site" description="proximal binding residue" evidence="4">
    <location>
        <position position="381"/>
    </location>
    <ligand>
        <name>heme b</name>
        <dbReference type="ChEBI" id="CHEBI:60344"/>
    </ligand>
    <ligandPart>
        <name>Fe</name>
        <dbReference type="ChEBI" id="CHEBI:18248"/>
    </ligandPart>
</feature>
<keyword evidence="3 4" id="KW-0408">Iron</keyword>
<dbReference type="Proteomes" id="UP000800039">
    <property type="component" value="Unassembled WGS sequence"/>
</dbReference>
<protein>
    <recommendedName>
        <fullName evidence="5">Indoleamine 2,3-dioxygenase</fullName>
        <ecNumber evidence="5">1.13.11.52</ecNumber>
    </recommendedName>
</protein>
<dbReference type="GeneID" id="63854603"/>
<dbReference type="AlphaFoldDB" id="A0A9P4G8K0"/>
<organism evidence="6 7">
    <name type="scientific">Cucurbitaria berberidis CBS 394.84</name>
    <dbReference type="NCBI Taxonomy" id="1168544"/>
    <lineage>
        <taxon>Eukaryota</taxon>
        <taxon>Fungi</taxon>
        <taxon>Dikarya</taxon>
        <taxon>Ascomycota</taxon>
        <taxon>Pezizomycotina</taxon>
        <taxon>Dothideomycetes</taxon>
        <taxon>Pleosporomycetidae</taxon>
        <taxon>Pleosporales</taxon>
        <taxon>Pleosporineae</taxon>
        <taxon>Cucurbitariaceae</taxon>
        <taxon>Cucurbitaria</taxon>
    </lineage>
</organism>
<dbReference type="InterPro" id="IPR000898">
    <property type="entry name" value="Indolamine_dOase"/>
</dbReference>
<evidence type="ECO:0000313" key="6">
    <source>
        <dbReference type="EMBL" id="KAF1840882.1"/>
    </source>
</evidence>
<dbReference type="EMBL" id="ML976619">
    <property type="protein sequence ID" value="KAF1840882.1"/>
    <property type="molecule type" value="Genomic_DNA"/>
</dbReference>
<dbReference type="GO" id="GO:0034354">
    <property type="term" value="P:'de novo' NAD+ biosynthetic process from L-tryptophan"/>
    <property type="evidence" value="ECO:0007669"/>
    <property type="project" value="TreeGrafter"/>
</dbReference>
<dbReference type="Pfam" id="PF01231">
    <property type="entry name" value="IDO"/>
    <property type="match status" value="1"/>
</dbReference>
<proteinExistence type="inferred from homology"/>
<keyword evidence="5" id="KW-0223">Dioxygenase</keyword>
<dbReference type="SUPFAM" id="SSF140959">
    <property type="entry name" value="Indolic compounds 2,3-dioxygenase-like"/>
    <property type="match status" value="1"/>
</dbReference>
<keyword evidence="2 4" id="KW-0479">Metal-binding</keyword>
<keyword evidence="7" id="KW-1185">Reference proteome</keyword>
<dbReference type="GO" id="GO:0005737">
    <property type="term" value="C:cytoplasm"/>
    <property type="evidence" value="ECO:0007669"/>
    <property type="project" value="TreeGrafter"/>
</dbReference>
<dbReference type="RefSeq" id="XP_040783445.1">
    <property type="nucleotide sequence ID" value="XM_040937353.1"/>
</dbReference>
<evidence type="ECO:0000256" key="4">
    <source>
        <dbReference type="PIRSR" id="PIRSR600898-1"/>
    </source>
</evidence>
<accession>A0A9P4G8K0</accession>
<comment type="function">
    <text evidence="5">Produces N-formyl-kynurenine through the oxidation of tryptophan.</text>
</comment>
<evidence type="ECO:0000256" key="5">
    <source>
        <dbReference type="RuleBase" id="RU369119"/>
    </source>
</evidence>
<dbReference type="PANTHER" id="PTHR28657:SF11">
    <property type="entry name" value="INDOLEAMINE 2,3-DIOXYGENASE"/>
    <property type="match status" value="1"/>
</dbReference>
<keyword evidence="4 5" id="KW-0349">Heme</keyword>
<keyword evidence="5" id="KW-0560">Oxidoreductase</keyword>
<dbReference type="PANTHER" id="PTHR28657">
    <property type="entry name" value="INDOLEAMINE 2,3-DIOXYGENASE"/>
    <property type="match status" value="1"/>
</dbReference>
<dbReference type="EC" id="1.13.11.52" evidence="5"/>
<evidence type="ECO:0000256" key="3">
    <source>
        <dbReference type="ARBA" id="ARBA00023004"/>
    </source>
</evidence>
<dbReference type="GO" id="GO:0046872">
    <property type="term" value="F:metal ion binding"/>
    <property type="evidence" value="ECO:0007669"/>
    <property type="project" value="UniProtKB-UniRule"/>
</dbReference>
<evidence type="ECO:0000256" key="2">
    <source>
        <dbReference type="ARBA" id="ARBA00022723"/>
    </source>
</evidence>
<dbReference type="GO" id="GO:0020037">
    <property type="term" value="F:heme binding"/>
    <property type="evidence" value="ECO:0007669"/>
    <property type="project" value="UniProtKB-UniRule"/>
</dbReference>
<evidence type="ECO:0000313" key="7">
    <source>
        <dbReference type="Proteomes" id="UP000800039"/>
    </source>
</evidence>
<reference evidence="6" key="1">
    <citation type="submission" date="2020-01" db="EMBL/GenBank/DDBJ databases">
        <authorList>
            <consortium name="DOE Joint Genome Institute"/>
            <person name="Haridas S."/>
            <person name="Albert R."/>
            <person name="Binder M."/>
            <person name="Bloem J."/>
            <person name="Labutti K."/>
            <person name="Salamov A."/>
            <person name="Andreopoulos B."/>
            <person name="Baker S.E."/>
            <person name="Barry K."/>
            <person name="Bills G."/>
            <person name="Bluhm B.H."/>
            <person name="Cannon C."/>
            <person name="Castanera R."/>
            <person name="Culley D.E."/>
            <person name="Daum C."/>
            <person name="Ezra D."/>
            <person name="Gonzalez J.B."/>
            <person name="Henrissat B."/>
            <person name="Kuo A."/>
            <person name="Liang C."/>
            <person name="Lipzen A."/>
            <person name="Lutzoni F."/>
            <person name="Magnuson J."/>
            <person name="Mondo S."/>
            <person name="Nolan M."/>
            <person name="Ohm R."/>
            <person name="Pangilinan J."/>
            <person name="Park H.-J."/>
            <person name="Ramirez L."/>
            <person name="Alfaro M."/>
            <person name="Sun H."/>
            <person name="Tritt A."/>
            <person name="Yoshinaga Y."/>
            <person name="Zwiers L.-H."/>
            <person name="Turgeon B.G."/>
            <person name="Goodwin S.B."/>
            <person name="Spatafora J.W."/>
            <person name="Crous P.W."/>
            <person name="Grigoriev I.V."/>
        </authorList>
    </citation>
    <scope>NUCLEOTIDE SEQUENCE</scope>
    <source>
        <strain evidence="6">CBS 394.84</strain>
    </source>
</reference>
<sequence length="429" mass="49234">MTKKMDGIKALPEQHEVVSILEELIHKDGAGSWPPRANHTDSTWPVALRSYKEIYQELVLLLPTATPSLNDQVNTTRIANFRLRFRDLLYKRVNLAQVKQLLEAADADRWDVFPRDVYNAFYCCIASSRHAYRWATIPVVQVAQLEKEVDLPIELTEPWKYLQRHFGCTSESGNNMSNLVLNFDTEGRYMYKINTGMYDLVTSSEETFARIFYNVEMLGVPVYHDMVLAIVTFARGEKAACARHVANITAQLRLVLGSYFDHMHDQKIARSVWLSHIQGFFAWGIGSYDDASGECIKFDGLSGNQALLFQALDAFLGIEQYLSPRDQERNVPARQRALCRALAKYSFRQMLSETSNDKNEAQIVHDFGEIVKRLRVFRAAHRTRARVYLSQHAPERLPMTAGKSLLEPNIDQSLQFLDEFMVRRLSQTV</sequence>
<evidence type="ECO:0000256" key="1">
    <source>
        <dbReference type="ARBA" id="ARBA00007119"/>
    </source>
</evidence>
<dbReference type="Gene3D" id="1.20.58.480">
    <property type="match status" value="1"/>
</dbReference>
<dbReference type="GO" id="GO:0019441">
    <property type="term" value="P:L-tryptophan catabolic process to kynurenine"/>
    <property type="evidence" value="ECO:0007669"/>
    <property type="project" value="UniProtKB-UniRule"/>
</dbReference>
<comment type="caution">
    <text evidence="6">The sequence shown here is derived from an EMBL/GenBank/DDBJ whole genome shotgun (WGS) entry which is preliminary data.</text>
</comment>
<dbReference type="OrthoDB" id="4662583at2759"/>